<dbReference type="InterPro" id="IPR018181">
    <property type="entry name" value="Heat_shock_70_CS"/>
</dbReference>
<protein>
    <submittedName>
        <fullName evidence="9">Hypoxia up-regulated protein 1</fullName>
    </submittedName>
</protein>
<dbReference type="PROSITE" id="PS01036">
    <property type="entry name" value="HSP70_3"/>
    <property type="match status" value="1"/>
</dbReference>
<dbReference type="GO" id="GO:0030968">
    <property type="term" value="P:endoplasmic reticulum unfolded protein response"/>
    <property type="evidence" value="ECO:0007669"/>
    <property type="project" value="TreeGrafter"/>
</dbReference>
<dbReference type="CDD" id="cd10230">
    <property type="entry name" value="ASKHA_NBD_HSP70_HYOU1"/>
    <property type="match status" value="1"/>
</dbReference>
<dbReference type="Pfam" id="PF00012">
    <property type="entry name" value="HSP70"/>
    <property type="match status" value="1"/>
</dbReference>
<reference evidence="9 10" key="1">
    <citation type="journal article" date="2014" name="BMC Genomics">
        <title>Oil accumulation mechanisms of the oleaginous microalga Chlorella protothecoides revealed through its genome, transcriptomes, and proteomes.</title>
        <authorList>
            <person name="Gao C."/>
            <person name="Wang Y."/>
            <person name="Shen Y."/>
            <person name="Yan D."/>
            <person name="He X."/>
            <person name="Dai J."/>
            <person name="Wu Q."/>
        </authorList>
    </citation>
    <scope>NUCLEOTIDE SEQUENCE [LARGE SCALE GENOMIC DNA]</scope>
    <source>
        <strain evidence="9 10">0710</strain>
    </source>
</reference>
<comment type="subcellular location">
    <subcellularLocation>
        <location evidence="1">Endoplasmic reticulum lumen</location>
    </subcellularLocation>
</comment>
<proteinExistence type="predicted"/>
<evidence type="ECO:0000313" key="10">
    <source>
        <dbReference type="Proteomes" id="UP000028924"/>
    </source>
</evidence>
<dbReference type="SUPFAM" id="SSF53067">
    <property type="entry name" value="Actin-like ATPase domain"/>
    <property type="match status" value="2"/>
</dbReference>
<dbReference type="eggNOG" id="KOG0104">
    <property type="taxonomic scope" value="Eukaryota"/>
</dbReference>
<evidence type="ECO:0000256" key="2">
    <source>
        <dbReference type="ARBA" id="ARBA00022729"/>
    </source>
</evidence>
<evidence type="ECO:0000256" key="7">
    <source>
        <dbReference type="SAM" id="MobiDB-lite"/>
    </source>
</evidence>
<keyword evidence="4" id="KW-0256">Endoplasmic reticulum</keyword>
<dbReference type="Gene3D" id="3.30.420.40">
    <property type="match status" value="2"/>
</dbReference>
<evidence type="ECO:0000256" key="4">
    <source>
        <dbReference type="ARBA" id="ARBA00022824"/>
    </source>
</evidence>
<evidence type="ECO:0000256" key="8">
    <source>
        <dbReference type="SAM" id="SignalP"/>
    </source>
</evidence>
<keyword evidence="10" id="KW-1185">Reference proteome</keyword>
<dbReference type="EMBL" id="KL662127">
    <property type="protein sequence ID" value="KFM26155.1"/>
    <property type="molecule type" value="Genomic_DNA"/>
</dbReference>
<evidence type="ECO:0000256" key="1">
    <source>
        <dbReference type="ARBA" id="ARBA00004319"/>
    </source>
</evidence>
<dbReference type="eggNOG" id="KOG0103">
    <property type="taxonomic scope" value="Eukaryota"/>
</dbReference>
<dbReference type="GeneID" id="23616039"/>
<feature type="signal peptide" evidence="8">
    <location>
        <begin position="1"/>
        <end position="24"/>
    </location>
</feature>
<dbReference type="Proteomes" id="UP000028924">
    <property type="component" value="Unassembled WGS sequence"/>
</dbReference>
<dbReference type="Gene3D" id="3.30.30.30">
    <property type="match status" value="1"/>
</dbReference>
<organism evidence="9 10">
    <name type="scientific">Auxenochlorella protothecoides</name>
    <name type="common">Green microalga</name>
    <name type="synonym">Chlorella protothecoides</name>
    <dbReference type="NCBI Taxonomy" id="3075"/>
    <lineage>
        <taxon>Eukaryota</taxon>
        <taxon>Viridiplantae</taxon>
        <taxon>Chlorophyta</taxon>
        <taxon>core chlorophytes</taxon>
        <taxon>Trebouxiophyceae</taxon>
        <taxon>Chlorellales</taxon>
        <taxon>Chlorellaceae</taxon>
        <taxon>Auxenochlorella</taxon>
    </lineage>
</organism>
<dbReference type="RefSeq" id="XP_011399051.1">
    <property type="nucleotide sequence ID" value="XM_011400749.1"/>
</dbReference>
<evidence type="ECO:0000256" key="6">
    <source>
        <dbReference type="ARBA" id="ARBA00023186"/>
    </source>
</evidence>
<dbReference type="STRING" id="3075.A0A087SKA1"/>
<dbReference type="KEGG" id="apro:F751_4648"/>
<dbReference type="InterPro" id="IPR029047">
    <property type="entry name" value="HSP70_peptide-bd_sf"/>
</dbReference>
<feature type="chain" id="PRO_5001828912" evidence="8">
    <location>
        <begin position="25"/>
        <end position="905"/>
    </location>
</feature>
<dbReference type="InterPro" id="IPR013126">
    <property type="entry name" value="Hsp_70_fam"/>
</dbReference>
<feature type="region of interest" description="Disordered" evidence="7">
    <location>
        <begin position="558"/>
        <end position="578"/>
    </location>
</feature>
<feature type="compositionally biased region" description="Polar residues" evidence="7">
    <location>
        <begin position="563"/>
        <end position="572"/>
    </location>
</feature>
<dbReference type="InterPro" id="IPR043129">
    <property type="entry name" value="ATPase_NBD"/>
</dbReference>
<evidence type="ECO:0000256" key="5">
    <source>
        <dbReference type="ARBA" id="ARBA00022840"/>
    </source>
</evidence>
<dbReference type="GO" id="GO:0005524">
    <property type="term" value="F:ATP binding"/>
    <property type="evidence" value="ECO:0007669"/>
    <property type="project" value="UniProtKB-KW"/>
</dbReference>
<dbReference type="SUPFAM" id="SSF100934">
    <property type="entry name" value="Heat shock protein 70kD (HSP70), C-terminal subdomain"/>
    <property type="match status" value="1"/>
</dbReference>
<dbReference type="InterPro" id="IPR029048">
    <property type="entry name" value="HSP70_C_sf"/>
</dbReference>
<dbReference type="PANTHER" id="PTHR45639:SF3">
    <property type="entry name" value="HYPOXIA UP-REGULATED PROTEIN 1"/>
    <property type="match status" value="1"/>
</dbReference>
<feature type="compositionally biased region" description="Low complexity" evidence="7">
    <location>
        <begin position="867"/>
        <end position="892"/>
    </location>
</feature>
<keyword evidence="5" id="KW-0067">ATP-binding</keyword>
<keyword evidence="2 8" id="KW-0732">Signal</keyword>
<dbReference type="Gene3D" id="1.20.1270.10">
    <property type="match status" value="1"/>
</dbReference>
<evidence type="ECO:0000256" key="3">
    <source>
        <dbReference type="ARBA" id="ARBA00022741"/>
    </source>
</evidence>
<dbReference type="GO" id="GO:0005788">
    <property type="term" value="C:endoplasmic reticulum lumen"/>
    <property type="evidence" value="ECO:0007669"/>
    <property type="project" value="UniProtKB-SubCell"/>
</dbReference>
<dbReference type="PANTHER" id="PTHR45639">
    <property type="entry name" value="HSC70CB, ISOFORM G-RELATED"/>
    <property type="match status" value="1"/>
</dbReference>
<dbReference type="OrthoDB" id="10262720at2759"/>
<dbReference type="AlphaFoldDB" id="A0A087SKA1"/>
<dbReference type="Gene3D" id="3.90.640.10">
    <property type="entry name" value="Actin, Chain A, domain 4"/>
    <property type="match status" value="1"/>
</dbReference>
<dbReference type="PRINTS" id="PR00301">
    <property type="entry name" value="HEATSHOCK70"/>
</dbReference>
<keyword evidence="6" id="KW-0143">Chaperone</keyword>
<gene>
    <name evidence="9" type="ORF">F751_4648</name>
</gene>
<dbReference type="GO" id="GO:0034663">
    <property type="term" value="C:endoplasmic reticulum chaperone complex"/>
    <property type="evidence" value="ECO:0007669"/>
    <property type="project" value="TreeGrafter"/>
</dbReference>
<feature type="region of interest" description="Disordered" evidence="7">
    <location>
        <begin position="837"/>
        <end position="905"/>
    </location>
</feature>
<sequence length="905" mass="93611">MGRAILPSLLLLGCLACLVPGTRSSIMAVDLGSEFMKVALVQPGRTPISIVINEISKRKTPALVGFVGRDRLVGEEAAGLATRHPTAFVANLPALLGRSPDDLALAALAAQGLPLPRLVPAANRTGALALDFGEAGQVTPEELAASLLQYAAGIARAASATGTAPRDLVLLAPAHYGPRRRQALLDAAAAAGLNVLGLVSPAAAAALQYGIDRTATFASGGPQHVLLYDLGSGGLEVALVRFSTYPDRKVSGFRGAPASQVEIMDVAWDEGAGTQLLESLLLRHFMAQAGEALGEAGADLAASPRAVAKLRAGVKRALRVLSANLEAPLSVEELHAGRDFRSSISREALERLAGDYWARVTRPALDLLARNGVAAADLAAVELLGGGSRIPRVKAELSQALGGRALDVHLDADEAVVLGAGLVAANRSTQFRVRPFGLVDKVPYGVSYALDDDTEVKPLVPAMKRVPSRRAVNLLAQAAEGRDAVGLRLFLSGPASEGQARELGAWRVEGLRAALAAHDNVTRVAFHARVDDGGCFHVDGADFTVSRLEYVEAKGTLAGAPGTNATNGSAASDVTGGGGAEAAVLSGGDTSGTLAGAPDSNATTAGEGVIDATSAGTSSANGTLTRVPRVRTSRLSLNVTGGLAHPGLTLEQLAGSRAVLARLAARDTAKRAAAQAKNDLEAYVLEAASWSAEDEDVKAVARAGELATLGQALEEAEDWLYGEGDAAGSEEYVAKLEALKALGDGLRTRGRERSARPQAVAEARNMLEVLSPIVEGWAAAKPWLPEYEVGLAKEKLAELQKWLTQVEAVQAKKKATDEPAFTSAEVNLRLKVAAESVSMLDRRPAPPTPKPTTDATADGAKKKAAKKGTGTNGKAKPSQGPGEPEAEVQAPEEPAEGMETVKTEL</sequence>
<dbReference type="Gene3D" id="2.60.34.10">
    <property type="entry name" value="Substrate Binding Domain Of DNAk, Chain A, domain 1"/>
    <property type="match status" value="1"/>
</dbReference>
<accession>A0A087SKA1</accession>
<keyword evidence="3" id="KW-0547">Nucleotide-binding</keyword>
<dbReference type="GO" id="GO:0140662">
    <property type="term" value="F:ATP-dependent protein folding chaperone"/>
    <property type="evidence" value="ECO:0007669"/>
    <property type="project" value="InterPro"/>
</dbReference>
<evidence type="ECO:0000313" key="9">
    <source>
        <dbReference type="EMBL" id="KFM26155.1"/>
    </source>
</evidence>
<name>A0A087SKA1_AUXPR</name>